<dbReference type="GO" id="GO:0006950">
    <property type="term" value="P:response to stress"/>
    <property type="evidence" value="ECO:0007669"/>
    <property type="project" value="UniProtKB-ARBA"/>
</dbReference>
<feature type="domain" description="RNA polymerase sigma factor 70 region 4 type 2" evidence="8">
    <location>
        <begin position="115"/>
        <end position="163"/>
    </location>
</feature>
<dbReference type="Gene3D" id="1.10.1740.10">
    <property type="match status" value="1"/>
</dbReference>
<dbReference type="PROSITE" id="PS01063">
    <property type="entry name" value="SIGMA70_ECF"/>
    <property type="match status" value="1"/>
</dbReference>
<dbReference type="OrthoDB" id="2470848at2"/>
<dbReference type="InterPro" id="IPR014284">
    <property type="entry name" value="RNA_pol_sigma-70_dom"/>
</dbReference>
<dbReference type="GO" id="GO:0006352">
    <property type="term" value="P:DNA-templated transcription initiation"/>
    <property type="evidence" value="ECO:0007669"/>
    <property type="project" value="InterPro"/>
</dbReference>
<dbReference type="InterPro" id="IPR007627">
    <property type="entry name" value="RNA_pol_sigma70_r2"/>
</dbReference>
<evidence type="ECO:0000256" key="4">
    <source>
        <dbReference type="ARBA" id="ARBA00023125"/>
    </source>
</evidence>
<dbReference type="InterPro" id="IPR013325">
    <property type="entry name" value="RNA_pol_sigma_r2"/>
</dbReference>
<dbReference type="NCBIfam" id="TIGR02937">
    <property type="entry name" value="sigma70-ECF"/>
    <property type="match status" value="1"/>
</dbReference>
<dbReference type="Gene3D" id="1.10.10.10">
    <property type="entry name" value="Winged helix-like DNA-binding domain superfamily/Winged helix DNA-binding domain"/>
    <property type="match status" value="1"/>
</dbReference>
<dbReference type="PANTHER" id="PTHR43133:SF60">
    <property type="entry name" value="RNA POLYMERASE SIGMA FACTOR SIGV"/>
    <property type="match status" value="1"/>
</dbReference>
<evidence type="ECO:0000256" key="3">
    <source>
        <dbReference type="ARBA" id="ARBA00023082"/>
    </source>
</evidence>
<keyword evidence="10" id="KW-1185">Reference proteome</keyword>
<accession>A0A4U2YCZ9</accession>
<organism evidence="9 10">
    <name type="scientific">Brevibacillus antibioticus</name>
    <dbReference type="NCBI Taxonomy" id="2570228"/>
    <lineage>
        <taxon>Bacteria</taxon>
        <taxon>Bacillati</taxon>
        <taxon>Bacillota</taxon>
        <taxon>Bacilli</taxon>
        <taxon>Bacillales</taxon>
        <taxon>Paenibacillaceae</taxon>
        <taxon>Brevibacillus</taxon>
    </lineage>
</organism>
<dbReference type="InterPro" id="IPR013249">
    <property type="entry name" value="RNA_pol_sigma70_r4_t2"/>
</dbReference>
<evidence type="ECO:0000256" key="2">
    <source>
        <dbReference type="ARBA" id="ARBA00023015"/>
    </source>
</evidence>
<dbReference type="AlphaFoldDB" id="A0A4U2YCZ9"/>
<protein>
    <recommendedName>
        <fullName evidence="6">RNA polymerase sigma factor</fullName>
    </recommendedName>
</protein>
<comment type="similarity">
    <text evidence="1 6">Belongs to the sigma-70 factor family. ECF subfamily.</text>
</comment>
<comment type="caution">
    <text evidence="9">The sequence shown here is derived from an EMBL/GenBank/DDBJ whole genome shotgun (WGS) entry which is preliminary data.</text>
</comment>
<evidence type="ECO:0000259" key="7">
    <source>
        <dbReference type="Pfam" id="PF04542"/>
    </source>
</evidence>
<dbReference type="InterPro" id="IPR013324">
    <property type="entry name" value="RNA_pol_sigma_r3/r4-like"/>
</dbReference>
<keyword evidence="5 6" id="KW-0804">Transcription</keyword>
<dbReference type="SUPFAM" id="SSF88946">
    <property type="entry name" value="Sigma2 domain of RNA polymerase sigma factors"/>
    <property type="match status" value="1"/>
</dbReference>
<reference evidence="9 10" key="1">
    <citation type="submission" date="2019-04" db="EMBL/GenBank/DDBJ databases">
        <title>Whole genome sequencing of Brevibacillus sp. TGS2-1.</title>
        <authorList>
            <person name="Choi A."/>
        </authorList>
    </citation>
    <scope>NUCLEOTIDE SEQUENCE [LARGE SCALE GENOMIC DNA]</scope>
    <source>
        <strain evidence="9 10">TGS2-1</strain>
    </source>
</reference>
<name>A0A4U2YCZ9_9BACL</name>
<feature type="domain" description="RNA polymerase sigma-70 region 2" evidence="7">
    <location>
        <begin position="15"/>
        <end position="81"/>
    </location>
</feature>
<dbReference type="GO" id="GO:0016987">
    <property type="term" value="F:sigma factor activity"/>
    <property type="evidence" value="ECO:0007669"/>
    <property type="project" value="UniProtKB-KW"/>
</dbReference>
<dbReference type="CDD" id="cd06171">
    <property type="entry name" value="Sigma70_r4"/>
    <property type="match status" value="1"/>
</dbReference>
<evidence type="ECO:0000256" key="5">
    <source>
        <dbReference type="ARBA" id="ARBA00023163"/>
    </source>
</evidence>
<dbReference type="EMBL" id="SZNK01000001">
    <property type="protein sequence ID" value="TKI58737.1"/>
    <property type="molecule type" value="Genomic_DNA"/>
</dbReference>
<dbReference type="PANTHER" id="PTHR43133">
    <property type="entry name" value="RNA POLYMERASE ECF-TYPE SIGMA FACTO"/>
    <property type="match status" value="1"/>
</dbReference>
<evidence type="ECO:0000313" key="10">
    <source>
        <dbReference type="Proteomes" id="UP000307841"/>
    </source>
</evidence>
<sequence length="182" mass="21398">MDAREDRGQQDISGIYRMYSKEVYQYLYHFIGSREAAEDLTQEVFVRVIKSLHRFEERSSMRTWILHIAKHVAIDEYRKKRLQTIFAGTLLKLLPSSEGLPEKELQDKEERTHFEKALLQLKPKYRNVIVLRGIREYTVKETAEILGCTEAKVKVDFHRAMKMVKETALHIYEKGAGVHEIS</sequence>
<evidence type="ECO:0000259" key="8">
    <source>
        <dbReference type="Pfam" id="PF08281"/>
    </source>
</evidence>
<evidence type="ECO:0000256" key="6">
    <source>
        <dbReference type="RuleBase" id="RU000716"/>
    </source>
</evidence>
<dbReference type="Pfam" id="PF08281">
    <property type="entry name" value="Sigma70_r4_2"/>
    <property type="match status" value="1"/>
</dbReference>
<dbReference type="InterPro" id="IPR036388">
    <property type="entry name" value="WH-like_DNA-bd_sf"/>
</dbReference>
<dbReference type="Proteomes" id="UP000307841">
    <property type="component" value="Unassembled WGS sequence"/>
</dbReference>
<dbReference type="InterPro" id="IPR000838">
    <property type="entry name" value="RNA_pol_sigma70_ECF_CS"/>
</dbReference>
<keyword evidence="2 6" id="KW-0805">Transcription regulation</keyword>
<gene>
    <name evidence="9" type="ORF">E8L90_26920</name>
</gene>
<dbReference type="InterPro" id="IPR039425">
    <property type="entry name" value="RNA_pol_sigma-70-like"/>
</dbReference>
<dbReference type="SUPFAM" id="SSF88659">
    <property type="entry name" value="Sigma3 and sigma4 domains of RNA polymerase sigma factors"/>
    <property type="match status" value="1"/>
</dbReference>
<dbReference type="RefSeq" id="WP_137032335.1">
    <property type="nucleotide sequence ID" value="NZ_SZNK01000001.1"/>
</dbReference>
<evidence type="ECO:0000256" key="1">
    <source>
        <dbReference type="ARBA" id="ARBA00010641"/>
    </source>
</evidence>
<evidence type="ECO:0000313" key="9">
    <source>
        <dbReference type="EMBL" id="TKI58737.1"/>
    </source>
</evidence>
<dbReference type="Pfam" id="PF04542">
    <property type="entry name" value="Sigma70_r2"/>
    <property type="match status" value="1"/>
</dbReference>
<keyword evidence="3 6" id="KW-0731">Sigma factor</keyword>
<dbReference type="GO" id="GO:0003677">
    <property type="term" value="F:DNA binding"/>
    <property type="evidence" value="ECO:0007669"/>
    <property type="project" value="UniProtKB-KW"/>
</dbReference>
<keyword evidence="4 6" id="KW-0238">DNA-binding</keyword>
<proteinExistence type="inferred from homology"/>